<gene>
    <name evidence="2" type="ORF">GcM1_228052</name>
</gene>
<evidence type="ECO:0000256" key="1">
    <source>
        <dbReference type="SAM" id="MobiDB-lite"/>
    </source>
</evidence>
<accession>A0A420IP53</accession>
<organism evidence="2 3">
    <name type="scientific">Golovinomyces cichoracearum</name>
    <dbReference type="NCBI Taxonomy" id="62708"/>
    <lineage>
        <taxon>Eukaryota</taxon>
        <taxon>Fungi</taxon>
        <taxon>Dikarya</taxon>
        <taxon>Ascomycota</taxon>
        <taxon>Pezizomycotina</taxon>
        <taxon>Leotiomycetes</taxon>
        <taxon>Erysiphales</taxon>
        <taxon>Erysiphaceae</taxon>
        <taxon>Golovinomyces</taxon>
    </lineage>
</organism>
<protein>
    <submittedName>
        <fullName evidence="2">Uncharacterized protein</fullName>
    </submittedName>
</protein>
<proteinExistence type="predicted"/>
<dbReference type="EMBL" id="MCBS01022837">
    <property type="protein sequence ID" value="RKF76303.1"/>
    <property type="molecule type" value="Genomic_DNA"/>
</dbReference>
<evidence type="ECO:0000313" key="3">
    <source>
        <dbReference type="Proteomes" id="UP000285326"/>
    </source>
</evidence>
<comment type="caution">
    <text evidence="2">The sequence shown here is derived from an EMBL/GenBank/DDBJ whole genome shotgun (WGS) entry which is preliminary data.</text>
</comment>
<feature type="compositionally biased region" description="Low complexity" evidence="1">
    <location>
        <begin position="8"/>
        <end position="23"/>
    </location>
</feature>
<feature type="region of interest" description="Disordered" evidence="1">
    <location>
        <begin position="1"/>
        <end position="35"/>
    </location>
</feature>
<dbReference type="Proteomes" id="UP000285326">
    <property type="component" value="Unassembled WGS sequence"/>
</dbReference>
<evidence type="ECO:0000313" key="2">
    <source>
        <dbReference type="EMBL" id="RKF76303.1"/>
    </source>
</evidence>
<name>A0A420IP53_9PEZI</name>
<dbReference type="AlphaFoldDB" id="A0A420IP53"/>
<reference evidence="2 3" key="1">
    <citation type="journal article" date="2018" name="BMC Genomics">
        <title>Comparative genome analyses reveal sequence features reflecting distinct modes of host-adaptation between dicot and monocot powdery mildew.</title>
        <authorList>
            <person name="Wu Y."/>
            <person name="Ma X."/>
            <person name="Pan Z."/>
            <person name="Kale S.D."/>
            <person name="Song Y."/>
            <person name="King H."/>
            <person name="Zhang Q."/>
            <person name="Presley C."/>
            <person name="Deng X."/>
            <person name="Wei C.I."/>
            <person name="Xiao S."/>
        </authorList>
    </citation>
    <scope>NUCLEOTIDE SEQUENCE [LARGE SCALE GENOMIC DNA]</scope>
    <source>
        <strain evidence="2">UMSG1</strain>
    </source>
</reference>
<sequence>MDTPITPPLARSSSPRVSSRQASTYHHPVSTPDPLVMPRGKYYPSNYKYPVLTIMMPVLDQPARAPFKSSINSLRSNIRNSTKKERTKNHESRGFEAAKMLQQYQRDMITQARKEMRKRCLDSRISPPERILLQPIETGIDGITPFNLGEDEEGDCYITDGERRKLETQQLKSDLNPNDADDDEDELSYTTNDTLSLPLECGFSTH</sequence>